<name>A0A843VDH0_COLES</name>
<reference evidence="6" key="1">
    <citation type="submission" date="2017-07" db="EMBL/GenBank/DDBJ databases">
        <title>Taro Niue Genome Assembly and Annotation.</title>
        <authorList>
            <person name="Atibalentja N."/>
            <person name="Keating K."/>
            <person name="Fields C.J."/>
        </authorList>
    </citation>
    <scope>NUCLEOTIDE SEQUENCE</scope>
    <source>
        <strain evidence="6">Niue_2</strain>
        <tissue evidence="6">Leaf</tissue>
    </source>
</reference>
<evidence type="ECO:0000313" key="6">
    <source>
        <dbReference type="EMBL" id="MQL94591.1"/>
    </source>
</evidence>
<dbReference type="PANTHER" id="PTHR10131">
    <property type="entry name" value="TNF RECEPTOR ASSOCIATED FACTOR"/>
    <property type="match status" value="1"/>
</dbReference>
<accession>A0A843VDH0</accession>
<keyword evidence="7" id="KW-1185">Reference proteome</keyword>
<evidence type="ECO:0000259" key="5">
    <source>
        <dbReference type="PROSITE" id="PS50145"/>
    </source>
</evidence>
<dbReference type="OrthoDB" id="1737200at2759"/>
<proteinExistence type="predicted"/>
<dbReference type="Gene3D" id="3.30.40.10">
    <property type="entry name" value="Zinc/RING finger domain, C3HC4 (zinc finger)"/>
    <property type="match status" value="1"/>
</dbReference>
<evidence type="ECO:0000313" key="7">
    <source>
        <dbReference type="Proteomes" id="UP000652761"/>
    </source>
</evidence>
<evidence type="ECO:0000256" key="4">
    <source>
        <dbReference type="PROSITE-ProRule" id="PRU00207"/>
    </source>
</evidence>
<dbReference type="Proteomes" id="UP000652761">
    <property type="component" value="Unassembled WGS sequence"/>
</dbReference>
<gene>
    <name evidence="6" type="ORF">Taro_027252</name>
</gene>
<keyword evidence="3 4" id="KW-0862">Zinc</keyword>
<dbReference type="InterPro" id="IPR001293">
    <property type="entry name" value="Znf_TRAF"/>
</dbReference>
<feature type="domain" description="TRAF-type" evidence="5">
    <location>
        <begin position="131"/>
        <end position="180"/>
    </location>
</feature>
<dbReference type="InterPro" id="IPR013083">
    <property type="entry name" value="Znf_RING/FYVE/PHD"/>
</dbReference>
<evidence type="ECO:0000256" key="1">
    <source>
        <dbReference type="ARBA" id="ARBA00022723"/>
    </source>
</evidence>
<evidence type="ECO:0000256" key="2">
    <source>
        <dbReference type="ARBA" id="ARBA00022771"/>
    </source>
</evidence>
<dbReference type="AlphaFoldDB" id="A0A843VDH0"/>
<protein>
    <recommendedName>
        <fullName evidence="5">TRAF-type domain-containing protein</fullName>
    </recommendedName>
</protein>
<feature type="zinc finger region" description="TRAF-type" evidence="4">
    <location>
        <begin position="131"/>
        <end position="180"/>
    </location>
</feature>
<dbReference type="GO" id="GO:0008270">
    <property type="term" value="F:zinc ion binding"/>
    <property type="evidence" value="ECO:0007669"/>
    <property type="project" value="UniProtKB-KW"/>
</dbReference>
<sequence length="198" mass="22381">MTNQMDLPSPPRGSKPARDGGSAFLCSLCDLDQVHKISQLLLPSLALSPVWIAPPVTSSAALPPSLSMCAMTWWMIKTREDKAYDFIQEMETNGFWRADCWVTLAETLLRNLDYDNIYHYGMGLQVQACKHDSVRPFKILLCKQNFGQSIIRREMDRHCITVCTMKLVNCPFYQVGCRTDAFPQLTSPSFPLSPHTCT</sequence>
<organism evidence="6 7">
    <name type="scientific">Colocasia esculenta</name>
    <name type="common">Wild taro</name>
    <name type="synonym">Arum esculentum</name>
    <dbReference type="NCBI Taxonomy" id="4460"/>
    <lineage>
        <taxon>Eukaryota</taxon>
        <taxon>Viridiplantae</taxon>
        <taxon>Streptophyta</taxon>
        <taxon>Embryophyta</taxon>
        <taxon>Tracheophyta</taxon>
        <taxon>Spermatophyta</taxon>
        <taxon>Magnoliopsida</taxon>
        <taxon>Liliopsida</taxon>
        <taxon>Araceae</taxon>
        <taxon>Aroideae</taxon>
        <taxon>Colocasieae</taxon>
        <taxon>Colocasia</taxon>
    </lineage>
</organism>
<dbReference type="Pfam" id="PF02176">
    <property type="entry name" value="zf-TRAF"/>
    <property type="match status" value="1"/>
</dbReference>
<keyword evidence="2 4" id="KW-0863">Zinc-finger</keyword>
<dbReference type="PROSITE" id="PS50145">
    <property type="entry name" value="ZF_TRAF"/>
    <property type="match status" value="1"/>
</dbReference>
<comment type="caution">
    <text evidence="6">The sequence shown here is derived from an EMBL/GenBank/DDBJ whole genome shotgun (WGS) entry which is preliminary data.</text>
</comment>
<dbReference type="EMBL" id="NMUH01001693">
    <property type="protein sequence ID" value="MQL94591.1"/>
    <property type="molecule type" value="Genomic_DNA"/>
</dbReference>
<evidence type="ECO:0000256" key="3">
    <source>
        <dbReference type="ARBA" id="ARBA00022833"/>
    </source>
</evidence>
<keyword evidence="1 4" id="KW-0479">Metal-binding</keyword>
<dbReference type="PANTHER" id="PTHR10131:SF161">
    <property type="entry name" value="F26K24.24 PROTEIN"/>
    <property type="match status" value="1"/>
</dbReference>